<reference evidence="2" key="1">
    <citation type="submission" date="2002-09" db="EMBL/GenBank/DDBJ databases">
        <title>Oryza sativa nipponbare(GA3) genomic DNA, chromosome 9, PAC clone:P0012A04.</title>
        <authorList>
            <person name="Sasaki T."/>
            <person name="Matsumoto T."/>
            <person name="Hattori M."/>
            <person name="Sakaki Y."/>
            <person name="Katayose Y."/>
        </authorList>
    </citation>
    <scope>NUCLEOTIDE SEQUENCE</scope>
</reference>
<gene>
    <name evidence="1" type="ORF">B1012G04.32</name>
    <name evidence="2" type="ORF">P0012A04.18</name>
</gene>
<evidence type="ECO:0000313" key="3">
    <source>
        <dbReference type="Proteomes" id="UP000000763"/>
    </source>
</evidence>
<name>Q6K257_ORYSJ</name>
<dbReference type="EMBL" id="AP005739">
    <property type="protein sequence ID" value="BAD26124.1"/>
    <property type="molecule type" value="Genomic_DNA"/>
</dbReference>
<protein>
    <submittedName>
        <fullName evidence="1">Uncharacterized protein</fullName>
    </submittedName>
</protein>
<evidence type="ECO:0000313" key="2">
    <source>
        <dbReference type="EMBL" id="BAD26124.1"/>
    </source>
</evidence>
<evidence type="ECO:0000313" key="1">
    <source>
        <dbReference type="EMBL" id="BAD23716.1"/>
    </source>
</evidence>
<reference evidence="1" key="2">
    <citation type="submission" date="2003-01" db="EMBL/GenBank/DDBJ databases">
        <title>Oryza sativa nipponbare(GA3) genomic DNA, chromosome 9, BAC clone:B1012G04.</title>
        <authorList>
            <person name="Sasaki T."/>
            <person name="Matsumoto T."/>
            <person name="Katayose Y."/>
        </authorList>
    </citation>
    <scope>NUCLEOTIDE SEQUENCE</scope>
</reference>
<sequence>MIKHNNGKNIQFVERPLSNGQIEHTSKICRKELEKNGAKAIGSFVCFFHGSGDLACANGDGEEENMAKDSQGANPVEASTMVVEATLAKETNHSCPLQI</sequence>
<reference evidence="3" key="4">
    <citation type="journal article" date="2008" name="Nucleic Acids Res.">
        <title>The rice annotation project database (RAP-DB): 2008 update.</title>
        <authorList>
            <consortium name="The rice annotation project (RAP)"/>
        </authorList>
    </citation>
    <scope>GENOME REANNOTATION</scope>
    <source>
        <strain evidence="3">cv. Nipponbare</strain>
    </source>
</reference>
<dbReference type="EMBL" id="AP006155">
    <property type="protein sequence ID" value="BAD23716.1"/>
    <property type="molecule type" value="Genomic_DNA"/>
</dbReference>
<reference evidence="3" key="3">
    <citation type="journal article" date="2005" name="Nature">
        <title>The map-based sequence of the rice genome.</title>
        <authorList>
            <consortium name="International rice genome sequencing project (IRGSP)"/>
            <person name="Matsumoto T."/>
            <person name="Wu J."/>
            <person name="Kanamori H."/>
            <person name="Katayose Y."/>
            <person name="Fujisawa M."/>
            <person name="Namiki N."/>
            <person name="Mizuno H."/>
            <person name="Yamamoto K."/>
            <person name="Antonio B.A."/>
            <person name="Baba T."/>
            <person name="Sakata K."/>
            <person name="Nagamura Y."/>
            <person name="Aoki H."/>
            <person name="Arikawa K."/>
            <person name="Arita K."/>
            <person name="Bito T."/>
            <person name="Chiden Y."/>
            <person name="Fujitsuka N."/>
            <person name="Fukunaka R."/>
            <person name="Hamada M."/>
            <person name="Harada C."/>
            <person name="Hayashi A."/>
            <person name="Hijishita S."/>
            <person name="Honda M."/>
            <person name="Hosokawa S."/>
            <person name="Ichikawa Y."/>
            <person name="Idonuma A."/>
            <person name="Iijima M."/>
            <person name="Ikeda M."/>
            <person name="Ikeno M."/>
            <person name="Ito K."/>
            <person name="Ito S."/>
            <person name="Ito T."/>
            <person name="Ito Y."/>
            <person name="Ito Y."/>
            <person name="Iwabuchi A."/>
            <person name="Kamiya K."/>
            <person name="Karasawa W."/>
            <person name="Kurita K."/>
            <person name="Katagiri S."/>
            <person name="Kikuta A."/>
            <person name="Kobayashi H."/>
            <person name="Kobayashi N."/>
            <person name="Machita K."/>
            <person name="Maehara T."/>
            <person name="Masukawa M."/>
            <person name="Mizubayashi T."/>
            <person name="Mukai Y."/>
            <person name="Nagasaki H."/>
            <person name="Nagata Y."/>
            <person name="Naito S."/>
            <person name="Nakashima M."/>
            <person name="Nakama Y."/>
            <person name="Nakamichi Y."/>
            <person name="Nakamura M."/>
            <person name="Meguro A."/>
            <person name="Negishi M."/>
            <person name="Ohta I."/>
            <person name="Ohta T."/>
            <person name="Okamoto M."/>
            <person name="Ono N."/>
            <person name="Saji S."/>
            <person name="Sakaguchi M."/>
            <person name="Sakai K."/>
            <person name="Shibata M."/>
            <person name="Shimokawa T."/>
            <person name="Song J."/>
            <person name="Takazaki Y."/>
            <person name="Terasawa K."/>
            <person name="Tsugane M."/>
            <person name="Tsuji K."/>
            <person name="Ueda S."/>
            <person name="Waki K."/>
            <person name="Yamagata H."/>
            <person name="Yamamoto M."/>
            <person name="Yamamoto S."/>
            <person name="Yamane H."/>
            <person name="Yoshiki S."/>
            <person name="Yoshihara R."/>
            <person name="Yukawa K."/>
            <person name="Zhong H."/>
            <person name="Yano M."/>
            <person name="Yuan Q."/>
            <person name="Ouyang S."/>
            <person name="Liu J."/>
            <person name="Jones K.M."/>
            <person name="Gansberger K."/>
            <person name="Moffat K."/>
            <person name="Hill J."/>
            <person name="Bera J."/>
            <person name="Fadrosh D."/>
            <person name="Jin S."/>
            <person name="Johri S."/>
            <person name="Kim M."/>
            <person name="Overton L."/>
            <person name="Reardon M."/>
            <person name="Tsitrin T."/>
            <person name="Vuong H."/>
            <person name="Weaver B."/>
            <person name="Ciecko A."/>
            <person name="Tallon L."/>
            <person name="Jackson J."/>
            <person name="Pai G."/>
            <person name="Aken S.V."/>
            <person name="Utterback T."/>
            <person name="Reidmuller S."/>
            <person name="Feldblyum T."/>
            <person name="Hsiao J."/>
            <person name="Zismann V."/>
            <person name="Iobst S."/>
            <person name="de Vazeille A.R."/>
            <person name="Buell C.R."/>
            <person name="Ying K."/>
            <person name="Li Y."/>
            <person name="Lu T."/>
            <person name="Huang Y."/>
            <person name="Zhao Q."/>
            <person name="Feng Q."/>
            <person name="Zhang L."/>
            <person name="Zhu J."/>
            <person name="Weng Q."/>
            <person name="Mu J."/>
            <person name="Lu Y."/>
            <person name="Fan D."/>
            <person name="Liu Y."/>
            <person name="Guan J."/>
            <person name="Zhang Y."/>
            <person name="Yu S."/>
            <person name="Liu X."/>
            <person name="Zhang Y."/>
            <person name="Hong G."/>
            <person name="Han B."/>
            <person name="Choisne N."/>
            <person name="Demange N."/>
            <person name="Orjeda G."/>
            <person name="Samain S."/>
            <person name="Cattolico L."/>
            <person name="Pelletier E."/>
            <person name="Couloux A."/>
            <person name="Segurens B."/>
            <person name="Wincker P."/>
            <person name="D'Hont A."/>
            <person name="Scarpelli C."/>
            <person name="Weissenbach J."/>
            <person name="Salanoubat M."/>
            <person name="Quetier F."/>
            <person name="Yu Y."/>
            <person name="Kim H.R."/>
            <person name="Rambo T."/>
            <person name="Currie J."/>
            <person name="Collura K."/>
            <person name="Luo M."/>
            <person name="Yang T."/>
            <person name="Ammiraju J.S.S."/>
            <person name="Engler F."/>
            <person name="Soderlund C."/>
            <person name="Wing R.A."/>
            <person name="Palmer L.E."/>
            <person name="de la Bastide M."/>
            <person name="Spiegel L."/>
            <person name="Nascimento L."/>
            <person name="Zutavern T."/>
            <person name="O'Shaughnessy A."/>
            <person name="Dike S."/>
            <person name="Dedhia N."/>
            <person name="Preston R."/>
            <person name="Balija V."/>
            <person name="McCombie W.R."/>
            <person name="Chow T."/>
            <person name="Chen H."/>
            <person name="Chung M."/>
            <person name="Chen C."/>
            <person name="Shaw J."/>
            <person name="Wu H."/>
            <person name="Hsiao K."/>
            <person name="Chao Y."/>
            <person name="Chu M."/>
            <person name="Cheng C."/>
            <person name="Hour A."/>
            <person name="Lee P."/>
            <person name="Lin S."/>
            <person name="Lin Y."/>
            <person name="Liou J."/>
            <person name="Liu S."/>
            <person name="Hsing Y."/>
            <person name="Raghuvanshi S."/>
            <person name="Mohanty A."/>
            <person name="Bharti A.K."/>
            <person name="Gaur A."/>
            <person name="Gupta V."/>
            <person name="Kumar D."/>
            <person name="Ravi V."/>
            <person name="Vij S."/>
            <person name="Kapur A."/>
            <person name="Khurana P."/>
            <person name="Khurana P."/>
            <person name="Khurana J.P."/>
            <person name="Tyagi A.K."/>
            <person name="Gaikwad K."/>
            <person name="Singh A."/>
            <person name="Dalal V."/>
            <person name="Srivastava S."/>
            <person name="Dixit A."/>
            <person name="Pal A.K."/>
            <person name="Ghazi I.A."/>
            <person name="Yadav M."/>
            <person name="Pandit A."/>
            <person name="Bhargava A."/>
            <person name="Sureshbabu K."/>
            <person name="Batra K."/>
            <person name="Sharma T.R."/>
            <person name="Mohapatra T."/>
            <person name="Singh N.K."/>
            <person name="Messing J."/>
            <person name="Nelson A.B."/>
            <person name="Fuks G."/>
            <person name="Kavchok S."/>
            <person name="Keizer G."/>
            <person name="Linton E."/>
            <person name="Llaca V."/>
            <person name="Song R."/>
            <person name="Tanyolac B."/>
            <person name="Young S."/>
            <person name="Ho-Il K."/>
            <person name="Hahn J.H."/>
            <person name="Sangsakoo G."/>
            <person name="Vanavichit A."/>
            <person name="de Mattos Luiz.A.T."/>
            <person name="Zimmer P.D."/>
            <person name="Malone G."/>
            <person name="Dellagostin O."/>
            <person name="de Oliveira A.C."/>
            <person name="Bevan M."/>
            <person name="Bancroft I."/>
            <person name="Minx P."/>
            <person name="Cordum H."/>
            <person name="Wilson R."/>
            <person name="Cheng Z."/>
            <person name="Jin W."/>
            <person name="Jiang J."/>
            <person name="Leong S.A."/>
            <person name="Iwama H."/>
            <person name="Gojobori T."/>
            <person name="Itoh T."/>
            <person name="Niimura Y."/>
            <person name="Fujii Y."/>
            <person name="Habara T."/>
            <person name="Sakai H."/>
            <person name="Sato Y."/>
            <person name="Wilson G."/>
            <person name="Kumar K."/>
            <person name="McCouch S."/>
            <person name="Juretic N."/>
            <person name="Hoen D."/>
            <person name="Wright S."/>
            <person name="Bruskiewich R."/>
            <person name="Bureau T."/>
            <person name="Miyao A."/>
            <person name="Hirochika H."/>
            <person name="Nishikawa T."/>
            <person name="Kadowaki K."/>
            <person name="Sugiura M."/>
            <person name="Burr B."/>
            <person name="Sasaki T."/>
        </authorList>
    </citation>
    <scope>NUCLEOTIDE SEQUENCE [LARGE SCALE GENOMIC DNA]</scope>
    <source>
        <strain evidence="3">cv. Nipponbare</strain>
    </source>
</reference>
<accession>Q6K257</accession>
<organism evidence="1 3">
    <name type="scientific">Oryza sativa subsp. japonica</name>
    <name type="common">Rice</name>
    <dbReference type="NCBI Taxonomy" id="39947"/>
    <lineage>
        <taxon>Eukaryota</taxon>
        <taxon>Viridiplantae</taxon>
        <taxon>Streptophyta</taxon>
        <taxon>Embryophyta</taxon>
        <taxon>Tracheophyta</taxon>
        <taxon>Spermatophyta</taxon>
        <taxon>Magnoliopsida</taxon>
        <taxon>Liliopsida</taxon>
        <taxon>Poales</taxon>
        <taxon>Poaceae</taxon>
        <taxon>BOP clade</taxon>
        <taxon>Oryzoideae</taxon>
        <taxon>Oryzeae</taxon>
        <taxon>Oryzinae</taxon>
        <taxon>Oryza</taxon>
        <taxon>Oryza sativa</taxon>
    </lineage>
</organism>
<proteinExistence type="predicted"/>
<dbReference type="Proteomes" id="UP000000763">
    <property type="component" value="Chromosome 9"/>
</dbReference>
<dbReference type="AlphaFoldDB" id="Q6K257"/>